<dbReference type="Gene3D" id="3.90.1720.10">
    <property type="entry name" value="endopeptidase domain like (from Nostoc punctiforme)"/>
    <property type="match status" value="1"/>
</dbReference>
<evidence type="ECO:0000256" key="1">
    <source>
        <dbReference type="SAM" id="MobiDB-lite"/>
    </source>
</evidence>
<sequence>MKNALREFNMKGRDNIEVQDSETYMELTILKHRVISWLALKYRGFQLETGCLDMELSTLWTVLFVEKDWIPITTFYLIDAICYGKSHLSLSYYVFGTPCMHVHGIYVGDNMVIHYQQTYDDNDDDDDDDDDNDDGDDDDDDCCEVCGFNRKKHRGVIKTCLDCFLNGHHRVFRFEYQVSPAHFFAKRSGTCSVAPRDPPNVVIQRATEENDNNKFGQYDLMKNNCESFATYCMTGKRSSEQASSVQTTAKVVYKSLANKPISVENLAKTAVEAYCARKLKKLEHIQQHQKTK</sequence>
<organism evidence="3 4">
    <name type="scientific">Cannabis sativa</name>
    <name type="common">Hemp</name>
    <name type="synonym">Marijuana</name>
    <dbReference type="NCBI Taxonomy" id="3483"/>
    <lineage>
        <taxon>Eukaryota</taxon>
        <taxon>Viridiplantae</taxon>
        <taxon>Streptophyta</taxon>
        <taxon>Embryophyta</taxon>
        <taxon>Tracheophyta</taxon>
        <taxon>Spermatophyta</taxon>
        <taxon>Magnoliopsida</taxon>
        <taxon>eudicotyledons</taxon>
        <taxon>Gunneridae</taxon>
        <taxon>Pentapetalae</taxon>
        <taxon>rosids</taxon>
        <taxon>fabids</taxon>
        <taxon>Rosales</taxon>
        <taxon>Cannabaceae</taxon>
        <taxon>Cannabis</taxon>
    </lineage>
</organism>
<dbReference type="InterPro" id="IPR007053">
    <property type="entry name" value="LRAT_dom"/>
</dbReference>
<dbReference type="Proteomes" id="UP000525078">
    <property type="component" value="Unassembled WGS sequence"/>
</dbReference>
<accession>A0A7J6EDL1</accession>
<proteinExistence type="predicted"/>
<reference evidence="3 4" key="1">
    <citation type="journal article" date="2020" name="bioRxiv">
        <title>Sequence and annotation of 42 cannabis genomes reveals extensive copy number variation in cannabinoid synthesis and pathogen resistance genes.</title>
        <authorList>
            <person name="Mckernan K.J."/>
            <person name="Helbert Y."/>
            <person name="Kane L.T."/>
            <person name="Ebling H."/>
            <person name="Zhang L."/>
            <person name="Liu B."/>
            <person name="Eaton Z."/>
            <person name="Mclaughlin S."/>
            <person name="Kingan S."/>
            <person name="Baybayan P."/>
            <person name="Concepcion G."/>
            <person name="Jordan M."/>
            <person name="Riva A."/>
            <person name="Barbazuk W."/>
            <person name="Harkins T."/>
        </authorList>
    </citation>
    <scope>NUCLEOTIDE SEQUENCE [LARGE SCALE GENOMIC DNA]</scope>
    <source>
        <strain evidence="4">cv. Jamaican Lion 4</strain>
        <tissue evidence="3">Leaf</tissue>
    </source>
</reference>
<feature type="compositionally biased region" description="Acidic residues" evidence="1">
    <location>
        <begin position="120"/>
        <end position="138"/>
    </location>
</feature>
<dbReference type="EMBL" id="JAATIP010000251">
    <property type="protein sequence ID" value="KAF4356547.1"/>
    <property type="molecule type" value="Genomic_DNA"/>
</dbReference>
<dbReference type="PROSITE" id="PS51934">
    <property type="entry name" value="LRAT"/>
    <property type="match status" value="1"/>
</dbReference>
<protein>
    <recommendedName>
        <fullName evidence="2">LRAT domain-containing protein</fullName>
    </recommendedName>
</protein>
<feature type="region of interest" description="Disordered" evidence="1">
    <location>
        <begin position="119"/>
        <end position="138"/>
    </location>
</feature>
<gene>
    <name evidence="3" type="ORF">F8388_006291</name>
</gene>
<comment type="caution">
    <text evidence="3">The sequence shown here is derived from an EMBL/GenBank/DDBJ whole genome shotgun (WGS) entry which is preliminary data.</text>
</comment>
<evidence type="ECO:0000313" key="3">
    <source>
        <dbReference type="EMBL" id="KAF4356547.1"/>
    </source>
</evidence>
<dbReference type="PANTHER" id="PTHR46137:SF4">
    <property type="entry name" value="PROTEIN LEAD-SENSITIVE 1"/>
    <property type="match status" value="1"/>
</dbReference>
<dbReference type="AlphaFoldDB" id="A0A7J6EDL1"/>
<feature type="domain" description="LRAT" evidence="2">
    <location>
        <begin position="92"/>
        <end position="241"/>
    </location>
</feature>
<dbReference type="PANTHER" id="PTHR46137">
    <property type="entry name" value="OS05G0310600 PROTEIN"/>
    <property type="match status" value="1"/>
</dbReference>
<evidence type="ECO:0000259" key="2">
    <source>
        <dbReference type="PROSITE" id="PS51934"/>
    </source>
</evidence>
<name>A0A7J6EDL1_CANSA</name>
<dbReference type="Pfam" id="PF04970">
    <property type="entry name" value="LRAT"/>
    <property type="match status" value="1"/>
</dbReference>
<evidence type="ECO:0000313" key="4">
    <source>
        <dbReference type="Proteomes" id="UP000525078"/>
    </source>
</evidence>